<protein>
    <submittedName>
        <fullName evidence="3">AIPR family protein</fullName>
    </submittedName>
</protein>
<gene>
    <name evidence="3" type="ORF">JM658_06180</name>
</gene>
<dbReference type="Proteomes" id="UP000829517">
    <property type="component" value="Unassembled WGS sequence"/>
</dbReference>
<keyword evidence="4" id="KW-1185">Reference proteome</keyword>
<name>A0ABS9J1U8_9FLAO</name>
<accession>A0ABS9J1U8</accession>
<dbReference type="Pfam" id="PF22879">
    <property type="entry name" value="AIPR_N"/>
    <property type="match status" value="1"/>
</dbReference>
<dbReference type="Pfam" id="PF10592">
    <property type="entry name" value="AIPR"/>
    <property type="match status" value="1"/>
</dbReference>
<evidence type="ECO:0000313" key="3">
    <source>
        <dbReference type="EMBL" id="MCF8714415.1"/>
    </source>
</evidence>
<comment type="caution">
    <text evidence="3">The sequence shown here is derived from an EMBL/GenBank/DDBJ whole genome shotgun (WGS) entry which is preliminary data.</text>
</comment>
<dbReference type="RefSeq" id="WP_236958374.1">
    <property type="nucleotide sequence ID" value="NZ_JAETXX010000002.1"/>
</dbReference>
<organism evidence="3 4">
    <name type="scientific">Joostella atrarenae</name>
    <dbReference type="NCBI Taxonomy" id="679257"/>
    <lineage>
        <taxon>Bacteria</taxon>
        <taxon>Pseudomonadati</taxon>
        <taxon>Bacteroidota</taxon>
        <taxon>Flavobacteriia</taxon>
        <taxon>Flavobacteriales</taxon>
        <taxon>Flavobacteriaceae</taxon>
        <taxon>Joostella</taxon>
    </lineage>
</organism>
<evidence type="ECO:0000259" key="1">
    <source>
        <dbReference type="Pfam" id="PF10592"/>
    </source>
</evidence>
<reference evidence="3 4" key="1">
    <citation type="submission" date="2021-01" db="EMBL/GenBank/DDBJ databases">
        <title>Genome sequencing of Joostella atrarenae M1-2 (= KCTC 23194).</title>
        <authorList>
            <person name="Zakaria M.R."/>
            <person name="Lam M.Q."/>
            <person name="Chong C.S."/>
        </authorList>
    </citation>
    <scope>NUCLEOTIDE SEQUENCE [LARGE SCALE GENOMIC DNA]</scope>
    <source>
        <strain evidence="3 4">M1-2</strain>
    </source>
</reference>
<feature type="domain" description="Abortive infection phage resistance protein N-terminal" evidence="2">
    <location>
        <begin position="41"/>
        <end position="194"/>
    </location>
</feature>
<dbReference type="EMBL" id="JAETXX010000002">
    <property type="protein sequence ID" value="MCF8714415.1"/>
    <property type="molecule type" value="Genomic_DNA"/>
</dbReference>
<dbReference type="InterPro" id="IPR055101">
    <property type="entry name" value="AIPR_N"/>
</dbReference>
<sequence length="791" mass="91895">MTNNKTNNSDFELALFIQNLYNEVQSLVYSDENGDSKENKFTEHVMETLTEAGETEGVRLCHYIKENKNENIQFKINGYALEEGYENIDIFISSYKDTNQLYRVTKSDFDKFLKWSTGFINAALKGYLDEIEPSTEAYGLATVLKKEFKKIIRVNIFILSNGDIPHDPPSNFKLKNLEDVLINFKIWDVERLHRLSQSTGNREPIEIDFEEIIGEVIPCLEMPSKNELYECYLAIVPGSVLATMYRNYGTRLLESNVRAFLQQTGKVNRGIRDTIRFEPHMFLPYNNGLAATSQEVKTKLNDKNQLVLVSVKDFQIVNGGQTTASLFHTAKKYKEADISDVFVQMKLTVIKNEEKKNETVPFISRYANSQNKVSELDLTSNNPFLIRLEELSRTTFAIDVDDKNKQSIWFFERVKGQYREALNKEPTKSKQNAFKLKYPRHQLIIKSEVSKYMNLWKLQPYHVSKGAQKNYNAFLRDVEKEFKKKKPNKIYWEDIIANAILFKATDKLFGRKNQDPIGDTNIKSHTVAYALSYLHFITNNKLDLGKIWNEQHISEEFQIELKKLLIFVYEFFTNLNVLLISEAAKSEKNWDKLKSITKHPVNLDVIKKYLISDKDFKLRYETDIDQIAETKKYNALEKITSLGLRFWDGLCFYNINTDTLSIVQQNYVSNIRGKLKRNGSLTELEISKGSEIIDLLKNESIDFDSIIKLSKLEERDLIDPISIYNRLKLVENDTWKKVIAIGEQTGKLSFKEISIIKTVITRIKKQENIDLRRLQIVNDALDKIKKFGIKV</sequence>
<feature type="domain" description="Abortive phage infection protein C-terminal" evidence="1">
    <location>
        <begin position="253"/>
        <end position="574"/>
    </location>
</feature>
<evidence type="ECO:0000313" key="4">
    <source>
        <dbReference type="Proteomes" id="UP000829517"/>
    </source>
</evidence>
<dbReference type="InterPro" id="IPR018891">
    <property type="entry name" value="AIPR_C"/>
</dbReference>
<proteinExistence type="predicted"/>
<evidence type="ECO:0000259" key="2">
    <source>
        <dbReference type="Pfam" id="PF22879"/>
    </source>
</evidence>